<keyword evidence="5 6" id="KW-0472">Membrane</keyword>
<sequence length="267" mass="27002">MNGGAGWAVHSLGTAGAVSAAVAAGLLALGEVQRRVRGARRLRKALGAGRRARVTTDRFRRLRRRLGEWGPVVATGVGLAVLIGGPLGALAGAGAGLGARRWLRRRQAAAERLGGDREGEDAELPLCADLMAACLAAGATPGEAAGAVGRCLGGPLGEALIQARAELRLGAEPSECWDRFGRLPAAGEMGRCLARAATTGSAPVAEMARLAADCRALRARSALARARRAAVLATAPLGVCFLPAFLLVGVAPVVMGLAGTVLGAPMS</sequence>
<keyword evidence="9" id="KW-1185">Reference proteome</keyword>
<accession>A0ABV8HRG6</accession>
<feature type="transmembrane region" description="Helical" evidence="6">
    <location>
        <begin position="72"/>
        <end position="97"/>
    </location>
</feature>
<comment type="caution">
    <text evidence="8">The sequence shown here is derived from an EMBL/GenBank/DDBJ whole genome shotgun (WGS) entry which is preliminary data.</text>
</comment>
<evidence type="ECO:0000256" key="5">
    <source>
        <dbReference type="ARBA" id="ARBA00023136"/>
    </source>
</evidence>
<keyword evidence="4 6" id="KW-1133">Transmembrane helix</keyword>
<evidence type="ECO:0000256" key="3">
    <source>
        <dbReference type="ARBA" id="ARBA00022692"/>
    </source>
</evidence>
<evidence type="ECO:0000256" key="1">
    <source>
        <dbReference type="ARBA" id="ARBA00004651"/>
    </source>
</evidence>
<reference evidence="9" key="1">
    <citation type="journal article" date="2019" name="Int. J. Syst. Evol. Microbiol.">
        <title>The Global Catalogue of Microorganisms (GCM) 10K type strain sequencing project: providing services to taxonomists for standard genome sequencing and annotation.</title>
        <authorList>
            <consortium name="The Broad Institute Genomics Platform"/>
            <consortium name="The Broad Institute Genome Sequencing Center for Infectious Disease"/>
            <person name="Wu L."/>
            <person name="Ma J."/>
        </authorList>
    </citation>
    <scope>NUCLEOTIDE SEQUENCE [LARGE SCALE GENOMIC DNA]</scope>
    <source>
        <strain evidence="9">CGMCC 4.7237</strain>
    </source>
</reference>
<protein>
    <submittedName>
        <fullName evidence="8">Type II secretion system F family protein</fullName>
    </submittedName>
</protein>
<evidence type="ECO:0000256" key="4">
    <source>
        <dbReference type="ARBA" id="ARBA00022989"/>
    </source>
</evidence>
<dbReference type="RefSeq" id="WP_386432941.1">
    <property type="nucleotide sequence ID" value="NZ_JBHSBB010000014.1"/>
</dbReference>
<dbReference type="Pfam" id="PF00482">
    <property type="entry name" value="T2SSF"/>
    <property type="match status" value="1"/>
</dbReference>
<dbReference type="Proteomes" id="UP001595765">
    <property type="component" value="Unassembled WGS sequence"/>
</dbReference>
<keyword evidence="3 6" id="KW-0812">Transmembrane</keyword>
<comment type="subcellular location">
    <subcellularLocation>
        <location evidence="1">Cell membrane</location>
        <topology evidence="1">Multi-pass membrane protein</topology>
    </subcellularLocation>
</comment>
<evidence type="ECO:0000313" key="9">
    <source>
        <dbReference type="Proteomes" id="UP001595765"/>
    </source>
</evidence>
<evidence type="ECO:0000259" key="7">
    <source>
        <dbReference type="Pfam" id="PF00482"/>
    </source>
</evidence>
<evidence type="ECO:0000256" key="6">
    <source>
        <dbReference type="SAM" id="Phobius"/>
    </source>
</evidence>
<gene>
    <name evidence="8" type="ORF">ACFO3J_24350</name>
</gene>
<evidence type="ECO:0000256" key="2">
    <source>
        <dbReference type="ARBA" id="ARBA00022475"/>
    </source>
</evidence>
<dbReference type="PANTHER" id="PTHR35007:SF3">
    <property type="entry name" value="POSSIBLE CONSERVED ALANINE RICH MEMBRANE PROTEIN"/>
    <property type="match status" value="1"/>
</dbReference>
<proteinExistence type="predicted"/>
<dbReference type="EMBL" id="JBHSBB010000014">
    <property type="protein sequence ID" value="MFC4034582.1"/>
    <property type="molecule type" value="Genomic_DNA"/>
</dbReference>
<keyword evidence="2" id="KW-1003">Cell membrane</keyword>
<feature type="transmembrane region" description="Helical" evidence="6">
    <location>
        <begin position="230"/>
        <end position="258"/>
    </location>
</feature>
<dbReference type="InterPro" id="IPR018076">
    <property type="entry name" value="T2SS_GspF_dom"/>
</dbReference>
<feature type="domain" description="Type II secretion system protein GspF" evidence="7">
    <location>
        <begin position="129"/>
        <end position="250"/>
    </location>
</feature>
<name>A0ABV8HRG6_9ACTN</name>
<organism evidence="8 9">
    <name type="scientific">Streptomyces polygonati</name>
    <dbReference type="NCBI Taxonomy" id="1617087"/>
    <lineage>
        <taxon>Bacteria</taxon>
        <taxon>Bacillati</taxon>
        <taxon>Actinomycetota</taxon>
        <taxon>Actinomycetes</taxon>
        <taxon>Kitasatosporales</taxon>
        <taxon>Streptomycetaceae</taxon>
        <taxon>Streptomyces</taxon>
    </lineage>
</organism>
<dbReference type="PANTHER" id="PTHR35007">
    <property type="entry name" value="INTEGRAL MEMBRANE PROTEIN-RELATED"/>
    <property type="match status" value="1"/>
</dbReference>
<evidence type="ECO:0000313" key="8">
    <source>
        <dbReference type="EMBL" id="MFC4034582.1"/>
    </source>
</evidence>